<dbReference type="PANTHER" id="PTHR47481:SF31">
    <property type="entry name" value="OS01G0873500 PROTEIN"/>
    <property type="match status" value="1"/>
</dbReference>
<reference evidence="1 2" key="1">
    <citation type="journal article" date="2021" name="Comput. Struct. Biotechnol. J.">
        <title>De novo genome assembly of the potent medicinal plant Rehmannia glutinosa using nanopore technology.</title>
        <authorList>
            <person name="Ma L."/>
            <person name="Dong C."/>
            <person name="Song C."/>
            <person name="Wang X."/>
            <person name="Zheng X."/>
            <person name="Niu Y."/>
            <person name="Chen S."/>
            <person name="Feng W."/>
        </authorList>
    </citation>
    <scope>NUCLEOTIDE SEQUENCE [LARGE SCALE GENOMIC DNA]</scope>
    <source>
        <strain evidence="1">DH-2019</strain>
    </source>
</reference>
<organism evidence="1 2">
    <name type="scientific">Rehmannia glutinosa</name>
    <name type="common">Chinese foxglove</name>
    <dbReference type="NCBI Taxonomy" id="99300"/>
    <lineage>
        <taxon>Eukaryota</taxon>
        <taxon>Viridiplantae</taxon>
        <taxon>Streptophyta</taxon>
        <taxon>Embryophyta</taxon>
        <taxon>Tracheophyta</taxon>
        <taxon>Spermatophyta</taxon>
        <taxon>Magnoliopsida</taxon>
        <taxon>eudicotyledons</taxon>
        <taxon>Gunneridae</taxon>
        <taxon>Pentapetalae</taxon>
        <taxon>asterids</taxon>
        <taxon>lamiids</taxon>
        <taxon>Lamiales</taxon>
        <taxon>Orobanchaceae</taxon>
        <taxon>Rehmannieae</taxon>
        <taxon>Rehmannia</taxon>
    </lineage>
</organism>
<dbReference type="Proteomes" id="UP001318860">
    <property type="component" value="Unassembled WGS sequence"/>
</dbReference>
<dbReference type="Pfam" id="PF14223">
    <property type="entry name" value="Retrotran_gag_2"/>
    <property type="match status" value="1"/>
</dbReference>
<comment type="caution">
    <text evidence="1">The sequence shown here is derived from an EMBL/GenBank/DDBJ whole genome shotgun (WGS) entry which is preliminary data.</text>
</comment>
<evidence type="ECO:0000313" key="2">
    <source>
        <dbReference type="Proteomes" id="UP001318860"/>
    </source>
</evidence>
<sequence length="204" mass="23191">MENSTSYSILPTFNTISLRLDRSNYSYWKSQVLATVRVHGFDDYLLGTMPVPSKFLQSSSDALPTINPEYQVLMHRDAFLFSWLLSSMSESMLGHVNRCSTSADVWTVLEALFRSSSKARIMHLRLLLQTTKKSDLSIEEYVLKMRVVNLTNRSDTLSLQEVQFSLQSHEMRLAHLASMIAPSIAPIAHVAQRRFPSSEHGGHR</sequence>
<gene>
    <name evidence="1" type="ORF">DH2020_006481</name>
</gene>
<proteinExistence type="predicted"/>
<name>A0ABR0XIY8_REHGL</name>
<protein>
    <recommendedName>
        <fullName evidence="3">Retrotransposon Copia-like N-terminal domain-containing protein</fullName>
    </recommendedName>
</protein>
<dbReference type="EMBL" id="JABTTQ020000004">
    <property type="protein sequence ID" value="KAK6159167.1"/>
    <property type="molecule type" value="Genomic_DNA"/>
</dbReference>
<dbReference type="PANTHER" id="PTHR47481">
    <property type="match status" value="1"/>
</dbReference>
<evidence type="ECO:0008006" key="3">
    <source>
        <dbReference type="Google" id="ProtNLM"/>
    </source>
</evidence>
<accession>A0ABR0XIY8</accession>
<evidence type="ECO:0000313" key="1">
    <source>
        <dbReference type="EMBL" id="KAK6159167.1"/>
    </source>
</evidence>
<keyword evidence="2" id="KW-1185">Reference proteome</keyword>